<keyword evidence="1" id="KW-0812">Transmembrane</keyword>
<feature type="transmembrane region" description="Helical" evidence="1">
    <location>
        <begin position="35"/>
        <end position="53"/>
    </location>
</feature>
<dbReference type="AlphaFoldDB" id="A0AAD7FXY4"/>
<evidence type="ECO:0000313" key="2">
    <source>
        <dbReference type="EMBL" id="KAJ7649661.1"/>
    </source>
</evidence>
<evidence type="ECO:0000256" key="1">
    <source>
        <dbReference type="SAM" id="Phobius"/>
    </source>
</evidence>
<feature type="transmembrane region" description="Helical" evidence="1">
    <location>
        <begin position="6"/>
        <end position="23"/>
    </location>
</feature>
<proteinExistence type="predicted"/>
<dbReference type="Proteomes" id="UP001221142">
    <property type="component" value="Unassembled WGS sequence"/>
</dbReference>
<keyword evidence="1" id="KW-1133">Transmembrane helix</keyword>
<comment type="caution">
    <text evidence="2">The sequence shown here is derived from an EMBL/GenBank/DDBJ whole genome shotgun (WGS) entry which is preliminary data.</text>
</comment>
<keyword evidence="1" id="KW-0472">Membrane</keyword>
<organism evidence="2 3">
    <name type="scientific">Roridomyces roridus</name>
    <dbReference type="NCBI Taxonomy" id="1738132"/>
    <lineage>
        <taxon>Eukaryota</taxon>
        <taxon>Fungi</taxon>
        <taxon>Dikarya</taxon>
        <taxon>Basidiomycota</taxon>
        <taxon>Agaricomycotina</taxon>
        <taxon>Agaricomycetes</taxon>
        <taxon>Agaricomycetidae</taxon>
        <taxon>Agaricales</taxon>
        <taxon>Marasmiineae</taxon>
        <taxon>Mycenaceae</taxon>
        <taxon>Roridomyces</taxon>
    </lineage>
</organism>
<accession>A0AAD7FXY4</accession>
<reference evidence="2" key="1">
    <citation type="submission" date="2023-03" db="EMBL/GenBank/DDBJ databases">
        <title>Massive genome expansion in bonnet fungi (Mycena s.s.) driven by repeated elements and novel gene families across ecological guilds.</title>
        <authorList>
            <consortium name="Lawrence Berkeley National Laboratory"/>
            <person name="Harder C.B."/>
            <person name="Miyauchi S."/>
            <person name="Viragh M."/>
            <person name="Kuo A."/>
            <person name="Thoen E."/>
            <person name="Andreopoulos B."/>
            <person name="Lu D."/>
            <person name="Skrede I."/>
            <person name="Drula E."/>
            <person name="Henrissat B."/>
            <person name="Morin E."/>
            <person name="Kohler A."/>
            <person name="Barry K."/>
            <person name="LaButti K."/>
            <person name="Morin E."/>
            <person name="Salamov A."/>
            <person name="Lipzen A."/>
            <person name="Mereny Z."/>
            <person name="Hegedus B."/>
            <person name="Baldrian P."/>
            <person name="Stursova M."/>
            <person name="Weitz H."/>
            <person name="Taylor A."/>
            <person name="Grigoriev I.V."/>
            <person name="Nagy L.G."/>
            <person name="Martin F."/>
            <person name="Kauserud H."/>
        </authorList>
    </citation>
    <scope>NUCLEOTIDE SEQUENCE</scope>
    <source>
        <strain evidence="2">9284</strain>
    </source>
</reference>
<sequence length="56" mass="6119">MDPQISSTMSWAGYSTFLILSGVPHHTHRRSSSSLATFSTIVLIMIGLTSMLTHDP</sequence>
<dbReference type="EMBL" id="JARKIF010000001">
    <property type="protein sequence ID" value="KAJ7649661.1"/>
    <property type="molecule type" value="Genomic_DNA"/>
</dbReference>
<gene>
    <name evidence="2" type="ORF">FB45DRAFT_885542</name>
</gene>
<protein>
    <submittedName>
        <fullName evidence="2">Uncharacterized protein</fullName>
    </submittedName>
</protein>
<keyword evidence="3" id="KW-1185">Reference proteome</keyword>
<evidence type="ECO:0000313" key="3">
    <source>
        <dbReference type="Proteomes" id="UP001221142"/>
    </source>
</evidence>
<name>A0AAD7FXY4_9AGAR</name>